<dbReference type="PANTHER" id="PTHR30035:SF3">
    <property type="entry name" value="INTERMEMBRANE PHOSPHOLIPID TRANSPORT SYSTEM LIPOPROTEIN MLAA"/>
    <property type="match status" value="1"/>
</dbReference>
<dbReference type="STRING" id="1033802.SSPSH_000588"/>
<name>U2G2S4_9GAMM</name>
<feature type="signal peptide" evidence="3">
    <location>
        <begin position="1"/>
        <end position="28"/>
    </location>
</feature>
<organism evidence="4 5">
    <name type="scientific">Salinisphaera shabanensis E1L3A</name>
    <dbReference type="NCBI Taxonomy" id="1033802"/>
    <lineage>
        <taxon>Bacteria</taxon>
        <taxon>Pseudomonadati</taxon>
        <taxon>Pseudomonadota</taxon>
        <taxon>Gammaproteobacteria</taxon>
        <taxon>Salinisphaerales</taxon>
        <taxon>Salinisphaeraceae</taxon>
        <taxon>Salinisphaera</taxon>
    </lineage>
</organism>
<dbReference type="OrthoDB" id="9785326at2"/>
<comment type="similarity">
    <text evidence="1">Belongs to the MlaA family.</text>
</comment>
<dbReference type="PRINTS" id="PR01805">
    <property type="entry name" value="VACJLIPOPROT"/>
</dbReference>
<gene>
    <name evidence="4" type="ORF">SSPSH_000588</name>
</gene>
<dbReference type="EMBL" id="AFNV02000003">
    <property type="protein sequence ID" value="ERJ20478.1"/>
    <property type="molecule type" value="Genomic_DNA"/>
</dbReference>
<keyword evidence="2 3" id="KW-0732">Signal</keyword>
<dbReference type="eggNOG" id="COG2853">
    <property type="taxonomic scope" value="Bacteria"/>
</dbReference>
<dbReference type="AlphaFoldDB" id="U2G2S4"/>
<accession>U2G2S4</accession>
<comment type="caution">
    <text evidence="4">The sequence shown here is derived from an EMBL/GenBank/DDBJ whole genome shotgun (WGS) entry which is preliminary data.</text>
</comment>
<dbReference type="Proteomes" id="UP000006242">
    <property type="component" value="Unassembled WGS sequence"/>
</dbReference>
<proteinExistence type="inferred from homology"/>
<reference evidence="4 5" key="1">
    <citation type="journal article" date="2011" name="J. Bacteriol.">
        <title>Genome sequence of Salinisphaera shabanensis, a gammaproteobacterium from the harsh, variable environment of the brine-seawater interface of the Shaban Deep in the Red Sea.</title>
        <authorList>
            <person name="Antunes A."/>
            <person name="Alam I."/>
            <person name="Bajic V.B."/>
            <person name="Stingl U."/>
        </authorList>
    </citation>
    <scope>NUCLEOTIDE SEQUENCE [LARGE SCALE GENOMIC DNA]</scope>
    <source>
        <strain evidence="4 5">E1L3A</strain>
    </source>
</reference>
<dbReference type="GO" id="GO:0016020">
    <property type="term" value="C:membrane"/>
    <property type="evidence" value="ECO:0007669"/>
    <property type="project" value="InterPro"/>
</dbReference>
<dbReference type="PANTHER" id="PTHR30035">
    <property type="entry name" value="LIPOPROTEIN VACJ-RELATED"/>
    <property type="match status" value="1"/>
</dbReference>
<evidence type="ECO:0000313" key="5">
    <source>
        <dbReference type="Proteomes" id="UP000006242"/>
    </source>
</evidence>
<evidence type="ECO:0000313" key="4">
    <source>
        <dbReference type="EMBL" id="ERJ20478.1"/>
    </source>
</evidence>
<dbReference type="InterPro" id="IPR007428">
    <property type="entry name" value="MlaA"/>
</dbReference>
<keyword evidence="4" id="KW-0449">Lipoprotein</keyword>
<protein>
    <submittedName>
        <fullName evidence="4">VacJ lipoprotein putative</fullName>
    </submittedName>
</protein>
<dbReference type="PROSITE" id="PS51257">
    <property type="entry name" value="PROKAR_LIPOPROTEIN"/>
    <property type="match status" value="1"/>
</dbReference>
<evidence type="ECO:0000256" key="1">
    <source>
        <dbReference type="ARBA" id="ARBA00010634"/>
    </source>
</evidence>
<sequence length="255" mass="28311">MNNRVTRMYARPQCAFILFVCLWLGGCASTPVPQTVSDDTPDDVPVAQTTANALAIHDPWEGFNRRVYRFNALADRYVLMPVVQVYRTVTPGFARTGVQNFFSNLGEINTFANSVLQAKPTSSAVTLSRFALNTTVGLAGLFDPATAIGLEQRNEDFGQTLGHYGVGAGPYLVLPFFGPSSLRDSIGLAGDQGLIFALDPLQLDEHPWARVPYWGLYAINTRDSVSFRYYQTGSPFEYTLVRLVYMNYRALLIEE</sequence>
<evidence type="ECO:0000256" key="2">
    <source>
        <dbReference type="ARBA" id="ARBA00022729"/>
    </source>
</evidence>
<reference evidence="4 5" key="2">
    <citation type="journal article" date="2013" name="PLoS ONE">
        <title>INDIGO - INtegrated Data Warehouse of MIcrobial GenOmes with Examples from the Red Sea Extremophiles.</title>
        <authorList>
            <person name="Alam I."/>
            <person name="Antunes A."/>
            <person name="Kamau A.A."/>
            <person name="Ba Alawi W."/>
            <person name="Kalkatawi M."/>
            <person name="Stingl U."/>
            <person name="Bajic V.B."/>
        </authorList>
    </citation>
    <scope>NUCLEOTIDE SEQUENCE [LARGE SCALE GENOMIC DNA]</scope>
    <source>
        <strain evidence="4 5">E1L3A</strain>
    </source>
</reference>
<evidence type="ECO:0000256" key="3">
    <source>
        <dbReference type="SAM" id="SignalP"/>
    </source>
</evidence>
<dbReference type="Pfam" id="PF04333">
    <property type="entry name" value="MlaA"/>
    <property type="match status" value="1"/>
</dbReference>
<keyword evidence="5" id="KW-1185">Reference proteome</keyword>
<feature type="chain" id="PRO_5004626468" evidence="3">
    <location>
        <begin position="29"/>
        <end position="255"/>
    </location>
</feature>
<dbReference type="RefSeq" id="WP_021031339.1">
    <property type="nucleotide sequence ID" value="NZ_AFNV02000003.1"/>
</dbReference>
<dbReference type="GO" id="GO:0120010">
    <property type="term" value="P:intermembrane phospholipid transfer"/>
    <property type="evidence" value="ECO:0007669"/>
    <property type="project" value="TreeGrafter"/>
</dbReference>